<dbReference type="InterPro" id="IPR005118">
    <property type="entry name" value="TRCF_C"/>
</dbReference>
<sequence length="1171" mass="132183">MVFSSLIRTLWRSPLTTELIAKLQRYQQLRLEGLSRLAKGLVASTLAQSENHHLLVITATLEEASRWTAQLDIMGWRTVHFYPTSEASPYEPLPPEPEMTWGQMQVLADLVAQNADDGCKDKDYPKIAIVATERSLQPLLPPATVFQNYCLQLQKGETYDLKDFARQLVTLGYERVPLVETEGQWSQRGDLIDVFPVAAELPARLEWFGDQLEQIREFDPSTQRSLDKIEELILTPTDFQPLIVDALGSENLPDTENLNQFMGLAFPQTASLIDYLPANTLIAIDEPEQCHAHSDRWIEQVESRESGDVRDGRDVAVLRLADKEVGWVDDRKPNISHPPTTLHRSFSDSLEDIKRFWRLDLSELAIANTVTVNPPINLASRAIPTTPHQYAKVAELLRQERDRRFGIWVVSAQPSRSVSLLQEHDCPAQFVPNPRDYPAIDKLQIQHVPIALKYSGLAELEGFILPTYRVVVITDREFFGQHSLATPSYIRKRRKAASKQVDPNKLRAGDYVVHRNYGIGKFLKLESISLSPGMARDYVAVQYADGTLRVPADQVGALSRFRTPGDGKPPELNKMSGQAWQKTKSRVKKAIKKVAFDLLQLYAQRAQREGFSYPVDSPWQIELEDSFPYQPTPDQLKAVQEVKRDMESDRPMDRLICGDVGFGKTEVAIRAIFKAAISGKQVALLAPTTILTQQHYHTLKERFSPYPINIGLLNRFRSTQERKDIMQRLKTGELDIIVGTHQLLGKEVAFRDLGLLVIDEEQRFGVNQKEKIKSLKTQIDVLTLSATPIPRTLYMSLSGVREMSLITTPPPSRRPIQTHLSPYSPEAIRTAIRQELDRGGQIFYVVPRVEGIEETSTQIRELVPGCRLAIAHGQLDAAELEAIMLAFSSGEADILVCTTIIESGLDIPRVNTILIEDAHRFGLSQLYQLRGRVGRAGIQAQAWLFYPKQMQLSEAARQRLRAIQEFTQLGSGYQLATRDMEIRGVGNLLGAEQSGQMETIGFDLYVEMLQDAIKEIRAQEIPEVEDTEIDLPLTAFIPADYIPDLDQKMSAYRTIATATSETELANIAAELRDRYGEIPLATQQLLKVMELKLLAKKIGISRIKLESKQHIILETPMEEPAWNLLWANLPKNLQSRFVYAPGKVTVRGLGVLKPQQQLTTLIDAFHRCQET</sequence>
<keyword evidence="4 9" id="KW-0378">Hydrolase</keyword>
<evidence type="ECO:0000256" key="7">
    <source>
        <dbReference type="ARBA" id="ARBA00023125"/>
    </source>
</evidence>
<dbReference type="InterPro" id="IPR041471">
    <property type="entry name" value="UvrB_inter"/>
</dbReference>
<dbReference type="EMBL" id="PVWJ01000027">
    <property type="protein sequence ID" value="PSB03645.1"/>
    <property type="molecule type" value="Genomic_DNA"/>
</dbReference>
<dbReference type="SUPFAM" id="SSF52540">
    <property type="entry name" value="P-loop containing nucleoside triphosphate hydrolases"/>
    <property type="match status" value="3"/>
</dbReference>
<reference evidence="12 13" key="2">
    <citation type="submission" date="2018-03" db="EMBL/GenBank/DDBJ databases">
        <title>The ancient ancestry and fast evolution of plastids.</title>
        <authorList>
            <person name="Moore K.R."/>
            <person name="Magnabosco C."/>
            <person name="Momper L."/>
            <person name="Gold D.A."/>
            <person name="Bosak T."/>
            <person name="Fournier G.P."/>
        </authorList>
    </citation>
    <scope>NUCLEOTIDE SEQUENCE [LARGE SCALE GENOMIC DNA]</scope>
    <source>
        <strain evidence="12 13">CCAP 1448/3</strain>
    </source>
</reference>
<accession>A0A2T1C5T9</accession>
<dbReference type="PROSITE" id="PS51194">
    <property type="entry name" value="HELICASE_CTER"/>
    <property type="match status" value="1"/>
</dbReference>
<dbReference type="CDD" id="cd17991">
    <property type="entry name" value="DEXHc_TRCF"/>
    <property type="match status" value="1"/>
</dbReference>
<feature type="domain" description="Helicase C-terminal" evidence="11">
    <location>
        <begin position="831"/>
        <end position="983"/>
    </location>
</feature>
<dbReference type="RefSeq" id="WP_106287999.1">
    <property type="nucleotide sequence ID" value="NZ_CAWNTC010000247.1"/>
</dbReference>
<comment type="function">
    <text evidence="9">Couples transcription and DNA repair by recognizing RNA polymerase (RNAP) stalled at DNA lesions. Mediates ATP-dependent release of RNAP and its truncated transcript from the DNA, and recruitment of nucleotide excision repair machinery to the damaged site.</text>
</comment>
<dbReference type="PANTHER" id="PTHR47964:SF1">
    <property type="entry name" value="ATP-DEPENDENT DNA HELICASE HOMOLOG RECG, CHLOROPLASTIC"/>
    <property type="match status" value="1"/>
</dbReference>
<dbReference type="Pfam" id="PF02559">
    <property type="entry name" value="CarD_TRCF_RID"/>
    <property type="match status" value="1"/>
</dbReference>
<dbReference type="Gene3D" id="3.90.1150.50">
    <property type="entry name" value="Transcription-repair-coupling factor, D7 domain"/>
    <property type="match status" value="1"/>
</dbReference>
<gene>
    <name evidence="9 12" type="primary">mfd</name>
    <name evidence="12" type="ORF">C7B64_07370</name>
</gene>
<dbReference type="OrthoDB" id="9804325at2"/>
<dbReference type="SMART" id="SM00490">
    <property type="entry name" value="HELICc"/>
    <property type="match status" value="1"/>
</dbReference>
<dbReference type="GO" id="GO:0005524">
    <property type="term" value="F:ATP binding"/>
    <property type="evidence" value="ECO:0007669"/>
    <property type="project" value="UniProtKB-UniRule"/>
</dbReference>
<dbReference type="InterPro" id="IPR003711">
    <property type="entry name" value="CarD-like/TRCF_RID"/>
</dbReference>
<dbReference type="InterPro" id="IPR037235">
    <property type="entry name" value="TRCF-like_C_D7"/>
</dbReference>
<comment type="similarity">
    <text evidence="9">In the N-terminal section; belongs to the UvrB family.</text>
</comment>
<dbReference type="SMART" id="SM01058">
    <property type="entry name" value="CarD_TRCF"/>
    <property type="match status" value="1"/>
</dbReference>
<dbReference type="PANTHER" id="PTHR47964">
    <property type="entry name" value="ATP-DEPENDENT DNA HELICASE HOMOLOG RECG, CHLOROPLASTIC"/>
    <property type="match status" value="1"/>
</dbReference>
<dbReference type="InterPro" id="IPR036101">
    <property type="entry name" value="CarD-like/TRCF_RID_sf"/>
</dbReference>
<evidence type="ECO:0000313" key="12">
    <source>
        <dbReference type="EMBL" id="PSB03645.1"/>
    </source>
</evidence>
<dbReference type="SMART" id="SM00982">
    <property type="entry name" value="TRCF"/>
    <property type="match status" value="1"/>
</dbReference>
<evidence type="ECO:0000256" key="9">
    <source>
        <dbReference type="HAMAP-Rule" id="MF_00969"/>
    </source>
</evidence>
<dbReference type="SUPFAM" id="SSF143517">
    <property type="entry name" value="TRCF domain-like"/>
    <property type="match status" value="1"/>
</dbReference>
<dbReference type="SUPFAM" id="SSF141259">
    <property type="entry name" value="CarD-like"/>
    <property type="match status" value="1"/>
</dbReference>
<dbReference type="GO" id="GO:0003678">
    <property type="term" value="F:DNA helicase activity"/>
    <property type="evidence" value="ECO:0007669"/>
    <property type="project" value="TreeGrafter"/>
</dbReference>
<dbReference type="InterPro" id="IPR014001">
    <property type="entry name" value="Helicase_ATP-bd"/>
</dbReference>
<evidence type="ECO:0000256" key="8">
    <source>
        <dbReference type="ARBA" id="ARBA00023204"/>
    </source>
</evidence>
<dbReference type="GO" id="GO:0006355">
    <property type="term" value="P:regulation of DNA-templated transcription"/>
    <property type="evidence" value="ECO:0007669"/>
    <property type="project" value="UniProtKB-UniRule"/>
</dbReference>
<dbReference type="GO" id="GO:0016787">
    <property type="term" value="F:hydrolase activity"/>
    <property type="evidence" value="ECO:0007669"/>
    <property type="project" value="UniProtKB-KW"/>
</dbReference>
<evidence type="ECO:0000256" key="5">
    <source>
        <dbReference type="ARBA" id="ARBA00022806"/>
    </source>
</evidence>
<evidence type="ECO:0000256" key="4">
    <source>
        <dbReference type="ARBA" id="ARBA00022801"/>
    </source>
</evidence>
<dbReference type="Pfam" id="PF03461">
    <property type="entry name" value="TRCF"/>
    <property type="match status" value="1"/>
</dbReference>
<dbReference type="InterPro" id="IPR027417">
    <property type="entry name" value="P-loop_NTPase"/>
</dbReference>
<evidence type="ECO:0000259" key="11">
    <source>
        <dbReference type="PROSITE" id="PS51194"/>
    </source>
</evidence>
<protein>
    <recommendedName>
        <fullName evidence="9">Transcription-repair-coupling factor</fullName>
        <shortName evidence="9">TRCF</shortName>
        <ecNumber evidence="9">3.6.4.-</ecNumber>
    </recommendedName>
</protein>
<dbReference type="HAMAP" id="MF_00969">
    <property type="entry name" value="TRCF"/>
    <property type="match status" value="1"/>
</dbReference>
<keyword evidence="7 9" id="KW-0238">DNA-binding</keyword>
<proteinExistence type="inferred from homology"/>
<dbReference type="Pfam" id="PF17757">
    <property type="entry name" value="UvrB_inter"/>
    <property type="match status" value="1"/>
</dbReference>
<organism evidence="12 13">
    <name type="scientific">Merismopedia glauca CCAP 1448/3</name>
    <dbReference type="NCBI Taxonomy" id="1296344"/>
    <lineage>
        <taxon>Bacteria</taxon>
        <taxon>Bacillati</taxon>
        <taxon>Cyanobacteriota</taxon>
        <taxon>Cyanophyceae</taxon>
        <taxon>Synechococcales</taxon>
        <taxon>Merismopediaceae</taxon>
        <taxon>Merismopedia</taxon>
    </lineage>
</organism>
<comment type="subcellular location">
    <subcellularLocation>
        <location evidence="9">Cytoplasm</location>
    </subcellularLocation>
</comment>
<dbReference type="InterPro" id="IPR001650">
    <property type="entry name" value="Helicase_C-like"/>
</dbReference>
<dbReference type="Gene3D" id="3.40.50.300">
    <property type="entry name" value="P-loop containing nucleotide triphosphate hydrolases"/>
    <property type="match status" value="2"/>
</dbReference>
<dbReference type="Pfam" id="PF00270">
    <property type="entry name" value="DEAD"/>
    <property type="match status" value="1"/>
</dbReference>
<keyword evidence="1 9" id="KW-0963">Cytoplasm</keyword>
<keyword evidence="2 9" id="KW-0547">Nucleotide-binding</keyword>
<dbReference type="Gene3D" id="2.40.10.170">
    <property type="match status" value="1"/>
</dbReference>
<evidence type="ECO:0000313" key="13">
    <source>
        <dbReference type="Proteomes" id="UP000238762"/>
    </source>
</evidence>
<name>A0A2T1C5T9_9CYAN</name>
<comment type="similarity">
    <text evidence="9">In the C-terminal section; belongs to the helicase family. RecG subfamily.</text>
</comment>
<evidence type="ECO:0000256" key="3">
    <source>
        <dbReference type="ARBA" id="ARBA00022763"/>
    </source>
</evidence>
<dbReference type="PROSITE" id="PS51192">
    <property type="entry name" value="HELICASE_ATP_BIND_1"/>
    <property type="match status" value="1"/>
</dbReference>
<dbReference type="InterPro" id="IPR047112">
    <property type="entry name" value="RecG/Mfd"/>
</dbReference>
<keyword evidence="6 9" id="KW-0067">ATP-binding</keyword>
<evidence type="ECO:0000256" key="1">
    <source>
        <dbReference type="ARBA" id="ARBA00022490"/>
    </source>
</evidence>
<dbReference type="Gene3D" id="3.30.2060.10">
    <property type="entry name" value="Penicillin-binding protein 1b domain"/>
    <property type="match status" value="1"/>
</dbReference>
<reference evidence="12 13" key="1">
    <citation type="submission" date="2018-02" db="EMBL/GenBank/DDBJ databases">
        <authorList>
            <person name="Cohen D.B."/>
            <person name="Kent A.D."/>
        </authorList>
    </citation>
    <scope>NUCLEOTIDE SEQUENCE [LARGE SCALE GENOMIC DNA]</scope>
    <source>
        <strain evidence="12 13">CCAP 1448/3</strain>
    </source>
</reference>
<dbReference type="Pfam" id="PF00271">
    <property type="entry name" value="Helicase_C"/>
    <property type="match status" value="1"/>
</dbReference>
<feature type="domain" description="Helicase ATP-binding" evidence="10">
    <location>
        <begin position="645"/>
        <end position="806"/>
    </location>
</feature>
<evidence type="ECO:0000256" key="2">
    <source>
        <dbReference type="ARBA" id="ARBA00022741"/>
    </source>
</evidence>
<dbReference type="NCBIfam" id="TIGR00580">
    <property type="entry name" value="mfd"/>
    <property type="match status" value="1"/>
</dbReference>
<dbReference type="AlphaFoldDB" id="A0A2T1C5T9"/>
<keyword evidence="13" id="KW-1185">Reference proteome</keyword>
<dbReference type="EC" id="3.6.4.-" evidence="9"/>
<comment type="caution">
    <text evidence="12">The sequence shown here is derived from an EMBL/GenBank/DDBJ whole genome shotgun (WGS) entry which is preliminary data.</text>
</comment>
<keyword evidence="5" id="KW-0347">Helicase</keyword>
<dbReference type="InterPro" id="IPR004576">
    <property type="entry name" value="Mfd"/>
</dbReference>
<keyword evidence="3 9" id="KW-0227">DNA damage</keyword>
<dbReference type="GO" id="GO:0003684">
    <property type="term" value="F:damaged DNA binding"/>
    <property type="evidence" value="ECO:0007669"/>
    <property type="project" value="InterPro"/>
</dbReference>
<dbReference type="InterPro" id="IPR011545">
    <property type="entry name" value="DEAD/DEAH_box_helicase_dom"/>
</dbReference>
<dbReference type="SMART" id="SM00487">
    <property type="entry name" value="DEXDc"/>
    <property type="match status" value="1"/>
</dbReference>
<dbReference type="GO" id="GO:0005737">
    <property type="term" value="C:cytoplasm"/>
    <property type="evidence" value="ECO:0007669"/>
    <property type="project" value="UniProtKB-SubCell"/>
</dbReference>
<keyword evidence="8 9" id="KW-0234">DNA repair</keyword>
<evidence type="ECO:0000256" key="6">
    <source>
        <dbReference type="ARBA" id="ARBA00022840"/>
    </source>
</evidence>
<dbReference type="Proteomes" id="UP000238762">
    <property type="component" value="Unassembled WGS sequence"/>
</dbReference>
<dbReference type="GO" id="GO:0000716">
    <property type="term" value="P:transcription-coupled nucleotide-excision repair, DNA damage recognition"/>
    <property type="evidence" value="ECO:0007669"/>
    <property type="project" value="UniProtKB-UniRule"/>
</dbReference>
<evidence type="ECO:0000259" key="10">
    <source>
        <dbReference type="PROSITE" id="PS51192"/>
    </source>
</evidence>